<dbReference type="Pfam" id="PF04266">
    <property type="entry name" value="ASCH"/>
    <property type="match status" value="1"/>
</dbReference>
<gene>
    <name evidence="2" type="ORF">RIF29_27953</name>
</gene>
<dbReference type="InterPro" id="IPR007374">
    <property type="entry name" value="ASCH_domain"/>
</dbReference>
<comment type="caution">
    <text evidence="2">The sequence shown here is derived from an EMBL/GenBank/DDBJ whole genome shotgun (WGS) entry which is preliminary data.</text>
</comment>
<organism evidence="2 3">
    <name type="scientific">Crotalaria pallida</name>
    <name type="common">Smooth rattlebox</name>
    <name type="synonym">Crotalaria striata</name>
    <dbReference type="NCBI Taxonomy" id="3830"/>
    <lineage>
        <taxon>Eukaryota</taxon>
        <taxon>Viridiplantae</taxon>
        <taxon>Streptophyta</taxon>
        <taxon>Embryophyta</taxon>
        <taxon>Tracheophyta</taxon>
        <taxon>Spermatophyta</taxon>
        <taxon>Magnoliopsida</taxon>
        <taxon>eudicotyledons</taxon>
        <taxon>Gunneridae</taxon>
        <taxon>Pentapetalae</taxon>
        <taxon>rosids</taxon>
        <taxon>fabids</taxon>
        <taxon>Fabales</taxon>
        <taxon>Fabaceae</taxon>
        <taxon>Papilionoideae</taxon>
        <taxon>50 kb inversion clade</taxon>
        <taxon>genistoids sensu lato</taxon>
        <taxon>core genistoids</taxon>
        <taxon>Crotalarieae</taxon>
        <taxon>Crotalaria</taxon>
    </lineage>
</organism>
<proteinExistence type="predicted"/>
<dbReference type="SUPFAM" id="SSF88697">
    <property type="entry name" value="PUA domain-like"/>
    <property type="match status" value="1"/>
</dbReference>
<feature type="domain" description="ASCH" evidence="1">
    <location>
        <begin position="18"/>
        <end position="78"/>
    </location>
</feature>
<evidence type="ECO:0000313" key="2">
    <source>
        <dbReference type="EMBL" id="KAK7261637.1"/>
    </source>
</evidence>
<dbReference type="PANTHER" id="PTHR34204">
    <property type="entry name" value="RNA-BINDING ASCH DOMAIN PROTEIN"/>
    <property type="match status" value="1"/>
</dbReference>
<dbReference type="InterPro" id="IPR015947">
    <property type="entry name" value="PUA-like_sf"/>
</dbReference>
<dbReference type="EMBL" id="JAYWIO010000005">
    <property type="protein sequence ID" value="KAK7261637.1"/>
    <property type="molecule type" value="Genomic_DNA"/>
</dbReference>
<dbReference type="PANTHER" id="PTHR34204:SF2">
    <property type="entry name" value="RNA-BINDING ASCH DOMAIN PROTEIN"/>
    <property type="match status" value="1"/>
</dbReference>
<evidence type="ECO:0000313" key="3">
    <source>
        <dbReference type="Proteomes" id="UP001372338"/>
    </source>
</evidence>
<sequence>MIVEKGSEIVNILKSVSFEQEPFFSPLNDGLKTIEGRSASSKYRRMELGNLILINKSVVFEVKGVQRYPTLSDMLEAEPGESSARG</sequence>
<dbReference type="Proteomes" id="UP001372338">
    <property type="component" value="Unassembled WGS sequence"/>
</dbReference>
<name>A0AAN9I0X5_CROPI</name>
<reference evidence="2 3" key="1">
    <citation type="submission" date="2024-01" db="EMBL/GenBank/DDBJ databases">
        <title>The genomes of 5 underutilized Papilionoideae crops provide insights into root nodulation and disease resistanc.</title>
        <authorList>
            <person name="Yuan L."/>
        </authorList>
    </citation>
    <scope>NUCLEOTIDE SEQUENCE [LARGE SCALE GENOMIC DNA]</scope>
    <source>
        <strain evidence="2">ZHUSHIDOU_FW_LH</strain>
        <tissue evidence="2">Leaf</tissue>
    </source>
</reference>
<keyword evidence="3" id="KW-1185">Reference proteome</keyword>
<dbReference type="Gene3D" id="2.30.130.30">
    <property type="entry name" value="Hypothetical protein"/>
    <property type="match status" value="1"/>
</dbReference>
<accession>A0AAN9I0X5</accession>
<protein>
    <recommendedName>
        <fullName evidence="1">ASCH domain-containing protein</fullName>
    </recommendedName>
</protein>
<evidence type="ECO:0000259" key="1">
    <source>
        <dbReference type="Pfam" id="PF04266"/>
    </source>
</evidence>
<dbReference type="AlphaFoldDB" id="A0AAN9I0X5"/>